<sequence>MFYATGKMHTFKSLQLIILLFSLTLLAHFGMFSRANFLLDLSLSKNDSTFFLGKTKLV</sequence>
<evidence type="ECO:0000313" key="1">
    <source>
        <dbReference type="EMBL" id="JAD59442.1"/>
    </source>
</evidence>
<proteinExistence type="predicted"/>
<name>A0A0A9BJH8_ARUDO</name>
<organism evidence="1">
    <name type="scientific">Arundo donax</name>
    <name type="common">Giant reed</name>
    <name type="synonym">Donax arundinaceus</name>
    <dbReference type="NCBI Taxonomy" id="35708"/>
    <lineage>
        <taxon>Eukaryota</taxon>
        <taxon>Viridiplantae</taxon>
        <taxon>Streptophyta</taxon>
        <taxon>Embryophyta</taxon>
        <taxon>Tracheophyta</taxon>
        <taxon>Spermatophyta</taxon>
        <taxon>Magnoliopsida</taxon>
        <taxon>Liliopsida</taxon>
        <taxon>Poales</taxon>
        <taxon>Poaceae</taxon>
        <taxon>PACMAD clade</taxon>
        <taxon>Arundinoideae</taxon>
        <taxon>Arundineae</taxon>
        <taxon>Arundo</taxon>
    </lineage>
</organism>
<accession>A0A0A9BJH8</accession>
<dbReference type="EMBL" id="GBRH01238453">
    <property type="protein sequence ID" value="JAD59442.1"/>
    <property type="molecule type" value="Transcribed_RNA"/>
</dbReference>
<reference evidence="1" key="1">
    <citation type="submission" date="2014-09" db="EMBL/GenBank/DDBJ databases">
        <authorList>
            <person name="Magalhaes I.L.F."/>
            <person name="Oliveira U."/>
            <person name="Santos F.R."/>
            <person name="Vidigal T.H.D.A."/>
            <person name="Brescovit A.D."/>
            <person name="Santos A.J."/>
        </authorList>
    </citation>
    <scope>NUCLEOTIDE SEQUENCE</scope>
    <source>
        <tissue evidence="1">Shoot tissue taken approximately 20 cm above the soil surface</tissue>
    </source>
</reference>
<protein>
    <submittedName>
        <fullName evidence="1">Uncharacterized protein</fullName>
    </submittedName>
</protein>
<dbReference type="AlphaFoldDB" id="A0A0A9BJH8"/>
<reference evidence="1" key="2">
    <citation type="journal article" date="2015" name="Data Brief">
        <title>Shoot transcriptome of the giant reed, Arundo donax.</title>
        <authorList>
            <person name="Barrero R.A."/>
            <person name="Guerrero F.D."/>
            <person name="Moolhuijzen P."/>
            <person name="Goolsby J.A."/>
            <person name="Tidwell J."/>
            <person name="Bellgard S.E."/>
            <person name="Bellgard M.I."/>
        </authorList>
    </citation>
    <scope>NUCLEOTIDE SEQUENCE</scope>
    <source>
        <tissue evidence="1">Shoot tissue taken approximately 20 cm above the soil surface</tissue>
    </source>
</reference>